<name>A0A9W6PVL9_9ACTN</name>
<dbReference type="Pfam" id="PF14078">
    <property type="entry name" value="DUF4259"/>
    <property type="match status" value="1"/>
</dbReference>
<evidence type="ECO:0008006" key="3">
    <source>
        <dbReference type="Google" id="ProtNLM"/>
    </source>
</evidence>
<accession>A0A9W6PVL9</accession>
<dbReference type="InterPro" id="IPR025355">
    <property type="entry name" value="DUF4259"/>
</dbReference>
<dbReference type="AlphaFoldDB" id="A0A9W6PVL9"/>
<organism evidence="1 2">
    <name type="scientific">Actinomadura rubrobrunea</name>
    <dbReference type="NCBI Taxonomy" id="115335"/>
    <lineage>
        <taxon>Bacteria</taxon>
        <taxon>Bacillati</taxon>
        <taxon>Actinomycetota</taxon>
        <taxon>Actinomycetes</taxon>
        <taxon>Streptosporangiales</taxon>
        <taxon>Thermomonosporaceae</taxon>
        <taxon>Actinomadura</taxon>
    </lineage>
</organism>
<evidence type="ECO:0000313" key="1">
    <source>
        <dbReference type="EMBL" id="GLW65309.1"/>
    </source>
</evidence>
<dbReference type="EMBL" id="BSRZ01000008">
    <property type="protein sequence ID" value="GLW65309.1"/>
    <property type="molecule type" value="Genomic_DNA"/>
</dbReference>
<sequence length="145" mass="15587">MGTWGAGPFDNDIAGDFLDQLEDLPALQRLAVIESTFRVLIESGESSASSVLSEEIIAAAALVAANLPEGQSFAWDEEYPGMSEWLPKPIPSSLASNALQALELAVPPGGRFWRSWVDDRDRAEAQAVIESLRSVLLGTSRGESK</sequence>
<comment type="caution">
    <text evidence="1">The sequence shown here is derived from an EMBL/GenBank/DDBJ whole genome shotgun (WGS) entry which is preliminary data.</text>
</comment>
<evidence type="ECO:0000313" key="2">
    <source>
        <dbReference type="Proteomes" id="UP001165124"/>
    </source>
</evidence>
<proteinExistence type="predicted"/>
<protein>
    <recommendedName>
        <fullName evidence="3">DUF4259 domain-containing protein</fullName>
    </recommendedName>
</protein>
<gene>
    <name evidence="1" type="ORF">Arub01_35530</name>
</gene>
<keyword evidence="2" id="KW-1185">Reference proteome</keyword>
<reference evidence="1" key="1">
    <citation type="submission" date="2023-02" db="EMBL/GenBank/DDBJ databases">
        <title>Actinomadura rubrobrunea NBRC 14622.</title>
        <authorList>
            <person name="Ichikawa N."/>
            <person name="Sato H."/>
            <person name="Tonouchi N."/>
        </authorList>
    </citation>
    <scope>NUCLEOTIDE SEQUENCE</scope>
    <source>
        <strain evidence="1">NBRC 14622</strain>
    </source>
</reference>
<dbReference type="RefSeq" id="WP_083950791.1">
    <property type="nucleotide sequence ID" value="NZ_BSRZ01000008.1"/>
</dbReference>
<dbReference type="Proteomes" id="UP001165124">
    <property type="component" value="Unassembled WGS sequence"/>
</dbReference>